<proteinExistence type="predicted"/>
<organism evidence="1 2">
    <name type="scientific">Ancylostoma ceylanicum</name>
    <dbReference type="NCBI Taxonomy" id="53326"/>
    <lineage>
        <taxon>Eukaryota</taxon>
        <taxon>Metazoa</taxon>
        <taxon>Ecdysozoa</taxon>
        <taxon>Nematoda</taxon>
        <taxon>Chromadorea</taxon>
        <taxon>Rhabditida</taxon>
        <taxon>Rhabditina</taxon>
        <taxon>Rhabditomorpha</taxon>
        <taxon>Strongyloidea</taxon>
        <taxon>Ancylostomatidae</taxon>
        <taxon>Ancylostomatinae</taxon>
        <taxon>Ancylostoma</taxon>
    </lineage>
</organism>
<keyword evidence="2" id="KW-1185">Reference proteome</keyword>
<reference evidence="2" key="1">
    <citation type="journal article" date="2015" name="Nat. Genet.">
        <title>The genome and transcriptome of the zoonotic hookworm Ancylostoma ceylanicum identify infection-specific gene families.</title>
        <authorList>
            <person name="Schwarz E.M."/>
            <person name="Hu Y."/>
            <person name="Antoshechkin I."/>
            <person name="Miller M.M."/>
            <person name="Sternberg P.W."/>
            <person name="Aroian R.V."/>
        </authorList>
    </citation>
    <scope>NUCLEOTIDE SEQUENCE</scope>
    <source>
        <strain evidence="2">HY135</strain>
    </source>
</reference>
<comment type="caution">
    <text evidence="1">The sequence shown here is derived from an EMBL/GenBank/DDBJ whole genome shotgun (WGS) entry which is preliminary data.</text>
</comment>
<dbReference type="EMBL" id="JARK01001426">
    <property type="protein sequence ID" value="EYC04004.1"/>
    <property type="molecule type" value="Genomic_DNA"/>
</dbReference>
<evidence type="ECO:0000313" key="1">
    <source>
        <dbReference type="EMBL" id="EYC04004.1"/>
    </source>
</evidence>
<name>A0A016TLZ3_9BILA</name>
<protein>
    <submittedName>
        <fullName evidence="1">Uncharacterized protein</fullName>
    </submittedName>
</protein>
<dbReference type="Proteomes" id="UP000024635">
    <property type="component" value="Unassembled WGS sequence"/>
</dbReference>
<gene>
    <name evidence="1" type="primary">Acey_s0090.g2360</name>
    <name evidence="1" type="ORF">Y032_0090g2360</name>
</gene>
<dbReference type="AlphaFoldDB" id="A0A016TLZ3"/>
<evidence type="ECO:0000313" key="2">
    <source>
        <dbReference type="Proteomes" id="UP000024635"/>
    </source>
</evidence>
<dbReference type="OrthoDB" id="10469043at2759"/>
<sequence length="82" mass="9492">MLKQLISHLLNRIFPSRKTLLQEAGIEIRPADQAEERSKSLQLIFGSQVFTPRCTSDTTHWPIWCCYHVISLVTQLAKIRVE</sequence>
<accession>A0A016TLZ3</accession>